<evidence type="ECO:0000256" key="1">
    <source>
        <dbReference type="SAM" id="Phobius"/>
    </source>
</evidence>
<feature type="transmembrane region" description="Helical" evidence="1">
    <location>
        <begin position="122"/>
        <end position="141"/>
    </location>
</feature>
<feature type="transmembrane region" description="Helical" evidence="1">
    <location>
        <begin position="47"/>
        <end position="65"/>
    </location>
</feature>
<gene>
    <name evidence="3" type="ORF">A2786_01970</name>
</gene>
<dbReference type="GO" id="GO:0005886">
    <property type="term" value="C:plasma membrane"/>
    <property type="evidence" value="ECO:0007669"/>
    <property type="project" value="TreeGrafter"/>
</dbReference>
<dbReference type="PANTHER" id="PTHR42709:SF11">
    <property type="entry name" value="DEDA FAMILY PROTEIN"/>
    <property type="match status" value="1"/>
</dbReference>
<dbReference type="Proteomes" id="UP000179233">
    <property type="component" value="Unassembled WGS sequence"/>
</dbReference>
<evidence type="ECO:0000259" key="2">
    <source>
        <dbReference type="Pfam" id="PF09335"/>
    </source>
</evidence>
<dbReference type="InterPro" id="IPR032816">
    <property type="entry name" value="VTT_dom"/>
</dbReference>
<dbReference type="InterPro" id="IPR051311">
    <property type="entry name" value="DedA_domain"/>
</dbReference>
<organism evidence="3 4">
    <name type="scientific">Candidatus Chisholmbacteria bacterium RIFCSPHIGHO2_01_FULL_52_32</name>
    <dbReference type="NCBI Taxonomy" id="1797591"/>
    <lineage>
        <taxon>Bacteria</taxon>
        <taxon>Candidatus Chisholmiibacteriota</taxon>
    </lineage>
</organism>
<evidence type="ECO:0000313" key="4">
    <source>
        <dbReference type="Proteomes" id="UP000179233"/>
    </source>
</evidence>
<keyword evidence="1" id="KW-1133">Transmembrane helix</keyword>
<protein>
    <recommendedName>
        <fullName evidence="2">VTT domain-containing protein</fullName>
    </recommendedName>
</protein>
<dbReference type="PANTHER" id="PTHR42709">
    <property type="entry name" value="ALKALINE PHOSPHATASE LIKE PROTEIN"/>
    <property type="match status" value="1"/>
</dbReference>
<name>A0A1G1VS90_9BACT</name>
<feature type="transmembrane region" description="Helical" evidence="1">
    <location>
        <begin position="153"/>
        <end position="178"/>
    </location>
</feature>
<feature type="transmembrane region" description="Helical" evidence="1">
    <location>
        <begin position="77"/>
        <end position="101"/>
    </location>
</feature>
<dbReference type="AlphaFoldDB" id="A0A1G1VS90"/>
<comment type="caution">
    <text evidence="3">The sequence shown here is derived from an EMBL/GenBank/DDBJ whole genome shotgun (WGS) entry which is preliminary data.</text>
</comment>
<dbReference type="Pfam" id="PF09335">
    <property type="entry name" value="VTT_dom"/>
    <property type="match status" value="1"/>
</dbReference>
<evidence type="ECO:0000313" key="3">
    <source>
        <dbReference type="EMBL" id="OGY18266.1"/>
    </source>
</evidence>
<reference evidence="3 4" key="1">
    <citation type="journal article" date="2016" name="Nat. Commun.">
        <title>Thousands of microbial genomes shed light on interconnected biogeochemical processes in an aquifer system.</title>
        <authorList>
            <person name="Anantharaman K."/>
            <person name="Brown C.T."/>
            <person name="Hug L.A."/>
            <person name="Sharon I."/>
            <person name="Castelle C.J."/>
            <person name="Probst A.J."/>
            <person name="Thomas B.C."/>
            <person name="Singh A."/>
            <person name="Wilkins M.J."/>
            <person name="Karaoz U."/>
            <person name="Brodie E.L."/>
            <person name="Williams K.H."/>
            <person name="Hubbard S.S."/>
            <person name="Banfield J.F."/>
        </authorList>
    </citation>
    <scope>NUCLEOTIDE SEQUENCE [LARGE SCALE GENOMIC DNA]</scope>
</reference>
<feature type="transmembrane region" description="Helical" evidence="1">
    <location>
        <begin position="16"/>
        <end position="35"/>
    </location>
</feature>
<sequence length="189" mass="20802">MLAEGFTEFVRRHKNIASLVAVLAALVISWGIFVYSDRLAYLARYGYIGIFFLSMLGNATILLPMPSMVSVYIAGGLFNPIIVGFMASAGGAIGELTGYLAGVGGHRIIKERKLFILIEKWVHRYGVVGIFLFAMIPNPFFDMVGLTAGLMRVPVFQFLVATWLGQTVKFLLISYLGAGSTGLMERWLH</sequence>
<accession>A0A1G1VS90</accession>
<proteinExistence type="predicted"/>
<feature type="domain" description="VTT" evidence="2">
    <location>
        <begin position="66"/>
        <end position="178"/>
    </location>
</feature>
<dbReference type="EMBL" id="MHCJ01000003">
    <property type="protein sequence ID" value="OGY18266.1"/>
    <property type="molecule type" value="Genomic_DNA"/>
</dbReference>
<keyword evidence="1" id="KW-0472">Membrane</keyword>
<keyword evidence="1" id="KW-0812">Transmembrane</keyword>